<dbReference type="PANTHER" id="PTHR11439:SF467">
    <property type="entry name" value="INTEGRASE CATALYTIC DOMAIN-CONTAINING PROTEIN"/>
    <property type="match status" value="1"/>
</dbReference>
<dbReference type="EMBL" id="AVOT02019909">
    <property type="protein sequence ID" value="MBW0507786.1"/>
    <property type="molecule type" value="Genomic_DNA"/>
</dbReference>
<name>A0A9Q3DW70_9BASI</name>
<reference evidence="1" key="1">
    <citation type="submission" date="2021-03" db="EMBL/GenBank/DDBJ databases">
        <title>Draft genome sequence of rust myrtle Austropuccinia psidii MF-1, a brazilian biotype.</title>
        <authorList>
            <person name="Quecine M.C."/>
            <person name="Pachon D.M.R."/>
            <person name="Bonatelli M.L."/>
            <person name="Correr F.H."/>
            <person name="Franceschini L.M."/>
            <person name="Leite T.F."/>
            <person name="Margarido G.R.A."/>
            <person name="Almeida C.A."/>
            <person name="Ferrarezi J.A."/>
            <person name="Labate C.A."/>
        </authorList>
    </citation>
    <scope>NUCLEOTIDE SEQUENCE</scope>
    <source>
        <strain evidence="1">MF-1</strain>
    </source>
</reference>
<dbReference type="CDD" id="cd09272">
    <property type="entry name" value="RNase_HI_RT_Ty1"/>
    <property type="match status" value="1"/>
</dbReference>
<dbReference type="Proteomes" id="UP000765509">
    <property type="component" value="Unassembled WGS sequence"/>
</dbReference>
<dbReference type="PANTHER" id="PTHR11439">
    <property type="entry name" value="GAG-POL-RELATED RETROTRANSPOSON"/>
    <property type="match status" value="1"/>
</dbReference>
<evidence type="ECO:0000313" key="2">
    <source>
        <dbReference type="Proteomes" id="UP000765509"/>
    </source>
</evidence>
<comment type="caution">
    <text evidence="1">The sequence shown here is derived from an EMBL/GenBank/DDBJ whole genome shotgun (WGS) entry which is preliminary data.</text>
</comment>
<gene>
    <name evidence="1" type="ORF">O181_047501</name>
</gene>
<sequence>MQCFEMEDLGPATFVLGIKLSRNRAAKQIFLLQASYIKDLLDNYNMTNCKPVSTPMFSNSRLTMASDEDHQKFLLLKKNYRQAIGKISYLQVATQADLAFATSQLYQFLEKPGYAHWIAFKHLLRYLAGTKDHVLCLGGGNSSLCTYSDADYANCPDICRSILGFMTMVGKSCIHWKSKKQSTVSTSSCEAEYKAQYEGDKELLWSARLLTRANLASIVGD</sequence>
<proteinExistence type="predicted"/>
<dbReference type="AlphaFoldDB" id="A0A9Q3DW70"/>
<accession>A0A9Q3DW70</accession>
<evidence type="ECO:0008006" key="3">
    <source>
        <dbReference type="Google" id="ProtNLM"/>
    </source>
</evidence>
<dbReference type="OrthoDB" id="5423336at2759"/>
<evidence type="ECO:0000313" key="1">
    <source>
        <dbReference type="EMBL" id="MBW0507786.1"/>
    </source>
</evidence>
<keyword evidence="2" id="KW-1185">Reference proteome</keyword>
<protein>
    <recommendedName>
        <fullName evidence="3">Reverse transcriptase Ty1/copia-type domain-containing protein</fullName>
    </recommendedName>
</protein>
<organism evidence="1 2">
    <name type="scientific">Austropuccinia psidii MF-1</name>
    <dbReference type="NCBI Taxonomy" id="1389203"/>
    <lineage>
        <taxon>Eukaryota</taxon>
        <taxon>Fungi</taxon>
        <taxon>Dikarya</taxon>
        <taxon>Basidiomycota</taxon>
        <taxon>Pucciniomycotina</taxon>
        <taxon>Pucciniomycetes</taxon>
        <taxon>Pucciniales</taxon>
        <taxon>Sphaerophragmiaceae</taxon>
        <taxon>Austropuccinia</taxon>
    </lineage>
</organism>